<dbReference type="OrthoDB" id="9796171at2"/>
<reference evidence="2 3" key="1">
    <citation type="submission" date="2017-06" db="EMBL/GenBank/DDBJ databases">
        <authorList>
            <person name="Kim H.J."/>
            <person name="Triplett B.A."/>
        </authorList>
    </citation>
    <scope>NUCLEOTIDE SEQUENCE [LARGE SCALE GENOMIC DNA]</scope>
    <source>
        <strain evidence="2 3">B29T1</strain>
    </source>
</reference>
<organism evidence="2 3">
    <name type="scientific">Arboricoccus pini</name>
    <dbReference type="NCBI Taxonomy" id="1963835"/>
    <lineage>
        <taxon>Bacteria</taxon>
        <taxon>Pseudomonadati</taxon>
        <taxon>Pseudomonadota</taxon>
        <taxon>Alphaproteobacteria</taxon>
        <taxon>Geminicoccales</taxon>
        <taxon>Geminicoccaceae</taxon>
        <taxon>Arboricoccus</taxon>
    </lineage>
</organism>
<dbReference type="Gene3D" id="3.40.630.30">
    <property type="match status" value="1"/>
</dbReference>
<dbReference type="NCBIfam" id="TIGR04045">
    <property type="entry name" value="MSMEG_0567_GNAT"/>
    <property type="match status" value="1"/>
</dbReference>
<accession>A0A212RL18</accession>
<feature type="domain" description="N-acetyltransferase" evidence="1">
    <location>
        <begin position="4"/>
        <end position="146"/>
    </location>
</feature>
<keyword evidence="3" id="KW-1185">Reference proteome</keyword>
<evidence type="ECO:0000313" key="2">
    <source>
        <dbReference type="EMBL" id="SNB73013.1"/>
    </source>
</evidence>
<dbReference type="InterPro" id="IPR024035">
    <property type="entry name" value="MSMEG_0567_GNAT"/>
</dbReference>
<sequence length="166" mass="18393">MQDYRVKLATLPEECQGAAALRRQVFCQEQGLFADDDRDAIDAIALPIVALDEAGVVVGTVRIHSSEPGLWWGSRLCVHPDHRRAGPLGAALIRLAVSTAHARGSTRFLAHVQRRNVVLFRRLHWQSQGEVLLHDHPHHLMQADLDFYPPDTAGEEGFIVAGRLVA</sequence>
<dbReference type="Proteomes" id="UP000197065">
    <property type="component" value="Unassembled WGS sequence"/>
</dbReference>
<dbReference type="GO" id="GO:0016747">
    <property type="term" value="F:acyltransferase activity, transferring groups other than amino-acyl groups"/>
    <property type="evidence" value="ECO:0007669"/>
    <property type="project" value="InterPro"/>
</dbReference>
<dbReference type="EMBL" id="FYEH01000010">
    <property type="protein sequence ID" value="SNB73013.1"/>
    <property type="molecule type" value="Genomic_DNA"/>
</dbReference>
<dbReference type="Pfam" id="PF00583">
    <property type="entry name" value="Acetyltransf_1"/>
    <property type="match status" value="1"/>
</dbReference>
<gene>
    <name evidence="2" type="ORF">SAMN07250955_11040</name>
</gene>
<dbReference type="CDD" id="cd04301">
    <property type="entry name" value="NAT_SF"/>
    <property type="match status" value="1"/>
</dbReference>
<dbReference type="PROSITE" id="PS51186">
    <property type="entry name" value="GNAT"/>
    <property type="match status" value="1"/>
</dbReference>
<dbReference type="AlphaFoldDB" id="A0A212RL18"/>
<keyword evidence="2" id="KW-0808">Transferase</keyword>
<dbReference type="InterPro" id="IPR016181">
    <property type="entry name" value="Acyl_CoA_acyltransferase"/>
</dbReference>
<proteinExistence type="predicted"/>
<name>A0A212RL18_9PROT</name>
<protein>
    <submittedName>
        <fullName evidence="2">Putative N-acetyltransferase, MSMEG_0567 N-terminal domain family</fullName>
    </submittedName>
</protein>
<evidence type="ECO:0000313" key="3">
    <source>
        <dbReference type="Proteomes" id="UP000197065"/>
    </source>
</evidence>
<dbReference type="InterPro" id="IPR000182">
    <property type="entry name" value="GNAT_dom"/>
</dbReference>
<dbReference type="SUPFAM" id="SSF55729">
    <property type="entry name" value="Acyl-CoA N-acyltransferases (Nat)"/>
    <property type="match status" value="1"/>
</dbReference>
<evidence type="ECO:0000259" key="1">
    <source>
        <dbReference type="PROSITE" id="PS51186"/>
    </source>
</evidence>
<dbReference type="RefSeq" id="WP_088562124.1">
    <property type="nucleotide sequence ID" value="NZ_FYEH01000010.1"/>
</dbReference>